<feature type="region of interest" description="Disordered" evidence="1">
    <location>
        <begin position="1"/>
        <end position="21"/>
    </location>
</feature>
<keyword evidence="3" id="KW-1185">Reference proteome</keyword>
<dbReference type="EMBL" id="JAQQAF010000005">
    <property type="protein sequence ID" value="KAJ8484564.1"/>
    <property type="molecule type" value="Genomic_DNA"/>
</dbReference>
<name>A0AAV8QWX2_ENSVE</name>
<reference evidence="2 3" key="1">
    <citation type="submission" date="2022-12" db="EMBL/GenBank/DDBJ databases">
        <title>Chromosome-scale assembly of the Ensete ventricosum genome.</title>
        <authorList>
            <person name="Dussert Y."/>
            <person name="Stocks J."/>
            <person name="Wendawek A."/>
            <person name="Woldeyes F."/>
            <person name="Nichols R.A."/>
            <person name="Borrell J.S."/>
        </authorList>
    </citation>
    <scope>NUCLEOTIDE SEQUENCE [LARGE SCALE GENOMIC DNA]</scope>
    <source>
        <strain evidence="3">cv. Maze</strain>
        <tissue evidence="2">Seeds</tissue>
    </source>
</reference>
<organism evidence="2 3">
    <name type="scientific">Ensete ventricosum</name>
    <name type="common">Abyssinian banana</name>
    <name type="synonym">Musa ensete</name>
    <dbReference type="NCBI Taxonomy" id="4639"/>
    <lineage>
        <taxon>Eukaryota</taxon>
        <taxon>Viridiplantae</taxon>
        <taxon>Streptophyta</taxon>
        <taxon>Embryophyta</taxon>
        <taxon>Tracheophyta</taxon>
        <taxon>Spermatophyta</taxon>
        <taxon>Magnoliopsida</taxon>
        <taxon>Liliopsida</taxon>
        <taxon>Zingiberales</taxon>
        <taxon>Musaceae</taxon>
        <taxon>Ensete</taxon>
    </lineage>
</organism>
<evidence type="ECO:0000256" key="1">
    <source>
        <dbReference type="SAM" id="MobiDB-lite"/>
    </source>
</evidence>
<protein>
    <submittedName>
        <fullName evidence="2">Uncharacterized protein</fullName>
    </submittedName>
</protein>
<proteinExistence type="predicted"/>
<dbReference type="AlphaFoldDB" id="A0AAV8QWX2"/>
<sequence length="87" mass="9829">MRTRRADADGYGARSTQRRRSDSIISDPIGLERMQLTNHLHAGFEDLSGMNWFSDWGICSWWMGKAGINSDILEEIPNFSGAALHVF</sequence>
<gene>
    <name evidence="2" type="ORF">OPV22_017049</name>
</gene>
<comment type="caution">
    <text evidence="2">The sequence shown here is derived from an EMBL/GenBank/DDBJ whole genome shotgun (WGS) entry which is preliminary data.</text>
</comment>
<evidence type="ECO:0000313" key="3">
    <source>
        <dbReference type="Proteomes" id="UP001222027"/>
    </source>
</evidence>
<dbReference type="Proteomes" id="UP001222027">
    <property type="component" value="Unassembled WGS sequence"/>
</dbReference>
<accession>A0AAV8QWX2</accession>
<evidence type="ECO:0000313" key="2">
    <source>
        <dbReference type="EMBL" id="KAJ8484564.1"/>
    </source>
</evidence>